<dbReference type="Proteomes" id="UP000245631">
    <property type="component" value="Unassembled WGS sequence"/>
</dbReference>
<evidence type="ECO:0000313" key="2">
    <source>
        <dbReference type="Proteomes" id="UP000245631"/>
    </source>
</evidence>
<dbReference type="AlphaFoldDB" id="A0A8E2WFR3"/>
<dbReference type="RefSeq" id="WP_109664499.1">
    <property type="nucleotide sequence ID" value="NZ_QGGH01000003.1"/>
</dbReference>
<dbReference type="EMBL" id="QGGH01000003">
    <property type="protein sequence ID" value="PWJ91710.1"/>
    <property type="molecule type" value="Genomic_DNA"/>
</dbReference>
<name>A0A8E2WFR3_RHILI</name>
<evidence type="ECO:0000313" key="1">
    <source>
        <dbReference type="EMBL" id="PWJ91710.1"/>
    </source>
</evidence>
<reference evidence="1 2" key="1">
    <citation type="submission" date="2018-05" db="EMBL/GenBank/DDBJ databases">
        <title>Genomic Encyclopedia of Type Strains, Phase IV (KMG-IV): sequencing the most valuable type-strain genomes for metagenomic binning, comparative biology and taxonomic classification.</title>
        <authorList>
            <person name="Goeker M."/>
        </authorList>
    </citation>
    <scope>NUCLEOTIDE SEQUENCE [LARGE SCALE GENOMIC DNA]</scope>
    <source>
        <strain evidence="1 2">DSM 2626</strain>
    </source>
</reference>
<dbReference type="GeneID" id="61052378"/>
<sequence length="416" mass="45522">MDDTSASSDCWFDPWATSQGPNLISLSASITTQVLQATAKGPQARIRQPRPEQVERVTNIVSCLVANLAAMHQGHPEHRRLAIPLRHTSQSRYDRKGFGHLPHVIDAMAAQGLVLKHPAHIKKRRTGIEATGGLLEALLSGTVAEVGRAEGEETIWLTARMGRNAIGHKLPYQLVDYVDTPEACSLRREMEEINAFLATQCIELQGQPQAGFKLTRRFLLRDIEDPHTFHLHGRLYGGFWESLPKRLRADLRINGEPIADLDFASMFPRLAYARVGAKPPEGDLYAIPGLEEHRAGVKAGFAAMLSSANEMTRLPSGVKDALPEGWTGRRLARAIEEKHPALVPLFGKDIALDLMFTESCVLVAVLLRLARMGIAALPMHDGVMVPLNSGAQARCIMETTSLALCGITIPVATKVA</sequence>
<proteinExistence type="predicted"/>
<protein>
    <submittedName>
        <fullName evidence="1">Uncharacterized protein</fullName>
    </submittedName>
</protein>
<comment type="caution">
    <text evidence="1">The sequence shown here is derived from an EMBL/GenBank/DDBJ whole genome shotgun (WGS) entry which is preliminary data.</text>
</comment>
<organism evidence="1 2">
    <name type="scientific">Rhizobium loti</name>
    <name type="common">Mesorhizobium loti</name>
    <dbReference type="NCBI Taxonomy" id="381"/>
    <lineage>
        <taxon>Bacteria</taxon>
        <taxon>Pseudomonadati</taxon>
        <taxon>Pseudomonadota</taxon>
        <taxon>Alphaproteobacteria</taxon>
        <taxon>Hyphomicrobiales</taxon>
        <taxon>Phyllobacteriaceae</taxon>
        <taxon>Mesorhizobium</taxon>
    </lineage>
</organism>
<accession>A0A8E2WFR3</accession>
<gene>
    <name evidence="1" type="ORF">C8D77_103408</name>
</gene>